<sequence length="405" mass="44680">MNDYEKEEKEMSNKKEILAYVSMSVIMIALGASDAMRGIFALVFEKHFALTNTQISLIVTISYMGNLVFLLVGGKIADRFHKKAVSLSVMCIWCLAALLYLVTDNYYALLIGMFFTMGASTLMNTLINIMTPVLFASAPAMIINTLFFVQGIGTTGSQKLAGMYASDINSWKITNAILIAIAVIGIILLAFTPMKEPKRQQANASKSKGFKEVVQNPAFFYLILILGCYFVAEHGMLNWFVSYAYNKLGLSMKQASTFLSLFFGGITIGRLIFAPLIAKFGIQTSIKVFGGVATCFYAIGIVLGAKGVFILSITGIFFSVLYPTLIMMIQGYYDSDIVSTATGSIISVATIFDIVFNIAFGYIIDKIGFGKGFMILPITMCIFYVIFRIFDKRVTVIGENNHEIY</sequence>
<feature type="transmembrane region" description="Helical" evidence="6">
    <location>
        <begin position="17"/>
        <end position="43"/>
    </location>
</feature>
<dbReference type="PANTHER" id="PTHR23514">
    <property type="entry name" value="BYPASS OF STOP CODON PROTEIN 6"/>
    <property type="match status" value="1"/>
</dbReference>
<protein>
    <submittedName>
        <fullName evidence="8">MFS transporter</fullName>
    </submittedName>
</protein>
<evidence type="ECO:0000313" key="9">
    <source>
        <dbReference type="Proteomes" id="UP000461768"/>
    </source>
</evidence>
<dbReference type="PROSITE" id="PS50850">
    <property type="entry name" value="MFS"/>
    <property type="match status" value="1"/>
</dbReference>
<dbReference type="SUPFAM" id="SSF103473">
    <property type="entry name" value="MFS general substrate transporter"/>
    <property type="match status" value="1"/>
</dbReference>
<dbReference type="InterPro" id="IPR036259">
    <property type="entry name" value="MFS_trans_sf"/>
</dbReference>
<organism evidence="8 9">
    <name type="scientific">Candidatus Galacturonatibacter soehngenii</name>
    <dbReference type="NCBI Taxonomy" id="2307010"/>
    <lineage>
        <taxon>Bacteria</taxon>
        <taxon>Bacillati</taxon>
        <taxon>Bacillota</taxon>
        <taxon>Clostridia</taxon>
        <taxon>Lachnospirales</taxon>
        <taxon>Lachnospiraceae</taxon>
        <taxon>Candidatus Galacturonatibacter</taxon>
    </lineage>
</organism>
<feature type="transmembrane region" description="Helical" evidence="6">
    <location>
        <begin position="369"/>
        <end position="387"/>
    </location>
</feature>
<feature type="transmembrane region" description="Helical" evidence="6">
    <location>
        <begin position="107"/>
        <end position="126"/>
    </location>
</feature>
<gene>
    <name evidence="8" type="ORF">F7O84_07460</name>
</gene>
<feature type="transmembrane region" description="Helical" evidence="6">
    <location>
        <begin position="133"/>
        <end position="153"/>
    </location>
</feature>
<keyword evidence="5 6" id="KW-0472">Membrane</keyword>
<dbReference type="EMBL" id="WAGX01000005">
    <property type="protein sequence ID" value="KAB1437440.1"/>
    <property type="molecule type" value="Genomic_DNA"/>
</dbReference>
<evidence type="ECO:0000256" key="5">
    <source>
        <dbReference type="ARBA" id="ARBA00023136"/>
    </source>
</evidence>
<name>A0A7V7QIW2_9FIRM</name>
<evidence type="ECO:0000259" key="7">
    <source>
        <dbReference type="PROSITE" id="PS50850"/>
    </source>
</evidence>
<comment type="caution">
    <text evidence="8">The sequence shown here is derived from an EMBL/GenBank/DDBJ whole genome shotgun (WGS) entry which is preliminary data.</text>
</comment>
<evidence type="ECO:0000256" key="2">
    <source>
        <dbReference type="ARBA" id="ARBA00022448"/>
    </source>
</evidence>
<keyword evidence="3 6" id="KW-0812">Transmembrane</keyword>
<dbReference type="Proteomes" id="UP000461768">
    <property type="component" value="Unassembled WGS sequence"/>
</dbReference>
<feature type="transmembrane region" description="Helical" evidence="6">
    <location>
        <begin position="55"/>
        <end position="72"/>
    </location>
</feature>
<dbReference type="RefSeq" id="WP_151143800.1">
    <property type="nucleotide sequence ID" value="NZ_WAGX01000005.1"/>
</dbReference>
<feature type="transmembrane region" description="Helical" evidence="6">
    <location>
        <begin position="252"/>
        <end position="273"/>
    </location>
</feature>
<evidence type="ECO:0000313" key="8">
    <source>
        <dbReference type="EMBL" id="KAB1437440.1"/>
    </source>
</evidence>
<dbReference type="AlphaFoldDB" id="A0A7V7QIW2"/>
<keyword evidence="4 6" id="KW-1133">Transmembrane helix</keyword>
<feature type="transmembrane region" description="Helical" evidence="6">
    <location>
        <begin position="341"/>
        <end position="363"/>
    </location>
</feature>
<evidence type="ECO:0000256" key="4">
    <source>
        <dbReference type="ARBA" id="ARBA00022989"/>
    </source>
</evidence>
<proteinExistence type="predicted"/>
<feature type="transmembrane region" description="Helical" evidence="6">
    <location>
        <begin position="309"/>
        <end position="329"/>
    </location>
</feature>
<evidence type="ECO:0000256" key="1">
    <source>
        <dbReference type="ARBA" id="ARBA00004651"/>
    </source>
</evidence>
<comment type="subcellular location">
    <subcellularLocation>
        <location evidence="1">Cell membrane</location>
        <topology evidence="1">Multi-pass membrane protein</topology>
    </subcellularLocation>
</comment>
<dbReference type="Gene3D" id="1.20.1250.20">
    <property type="entry name" value="MFS general substrate transporter like domains"/>
    <property type="match status" value="1"/>
</dbReference>
<dbReference type="GO" id="GO:0005886">
    <property type="term" value="C:plasma membrane"/>
    <property type="evidence" value="ECO:0007669"/>
    <property type="project" value="UniProtKB-SubCell"/>
</dbReference>
<reference evidence="8 9" key="1">
    <citation type="submission" date="2019-09" db="EMBL/GenBank/DDBJ databases">
        <authorList>
            <person name="Valk L.C."/>
        </authorList>
    </citation>
    <scope>NUCLEOTIDE SEQUENCE [LARGE SCALE GENOMIC DNA]</scope>
    <source>
        <strain evidence="8">GalUA</strain>
    </source>
</reference>
<keyword evidence="9" id="KW-1185">Reference proteome</keyword>
<dbReference type="InterPro" id="IPR020846">
    <property type="entry name" value="MFS_dom"/>
</dbReference>
<dbReference type="InterPro" id="IPR011701">
    <property type="entry name" value="MFS"/>
</dbReference>
<dbReference type="OrthoDB" id="1674556at2"/>
<dbReference type="InterPro" id="IPR051788">
    <property type="entry name" value="MFS_Transporter"/>
</dbReference>
<keyword evidence="2" id="KW-0813">Transport</keyword>
<dbReference type="GO" id="GO:0022857">
    <property type="term" value="F:transmembrane transporter activity"/>
    <property type="evidence" value="ECO:0007669"/>
    <property type="project" value="InterPro"/>
</dbReference>
<feature type="transmembrane region" description="Helical" evidence="6">
    <location>
        <begin position="285"/>
        <end position="303"/>
    </location>
</feature>
<feature type="transmembrane region" description="Helical" evidence="6">
    <location>
        <begin position="213"/>
        <end position="232"/>
    </location>
</feature>
<dbReference type="PANTHER" id="PTHR23514:SF13">
    <property type="entry name" value="INNER MEMBRANE PROTEIN YBJJ"/>
    <property type="match status" value="1"/>
</dbReference>
<accession>A0A7V7QIW2</accession>
<feature type="transmembrane region" description="Helical" evidence="6">
    <location>
        <begin position="84"/>
        <end position="101"/>
    </location>
</feature>
<reference evidence="8 9" key="2">
    <citation type="submission" date="2020-02" db="EMBL/GenBank/DDBJ databases">
        <title>Candidatus Galacturonibacter soehngenii shows hetero-acetogenic catabolism of galacturonic acid but lacks a canonical carbon monoxide dehydrogenase/acetyl-CoA synthase complex.</title>
        <authorList>
            <person name="Diender M."/>
            <person name="Stouten G.R."/>
            <person name="Petersen J.F."/>
            <person name="Nielsen P.H."/>
            <person name="Dueholm M.S."/>
            <person name="Pronk J.T."/>
            <person name="Van Loosdrecht M.C.M."/>
        </authorList>
    </citation>
    <scope>NUCLEOTIDE SEQUENCE [LARGE SCALE GENOMIC DNA]</scope>
    <source>
        <strain evidence="8">GalUA</strain>
    </source>
</reference>
<feature type="transmembrane region" description="Helical" evidence="6">
    <location>
        <begin position="173"/>
        <end position="192"/>
    </location>
</feature>
<dbReference type="Pfam" id="PF07690">
    <property type="entry name" value="MFS_1"/>
    <property type="match status" value="1"/>
</dbReference>
<evidence type="ECO:0000256" key="6">
    <source>
        <dbReference type="SAM" id="Phobius"/>
    </source>
</evidence>
<feature type="domain" description="Major facilitator superfamily (MFS) profile" evidence="7">
    <location>
        <begin position="17"/>
        <end position="395"/>
    </location>
</feature>
<evidence type="ECO:0000256" key="3">
    <source>
        <dbReference type="ARBA" id="ARBA00022692"/>
    </source>
</evidence>